<reference evidence="2 3" key="1">
    <citation type="submission" date="2016-12" db="EMBL/GenBank/DDBJ databases">
        <title>The genomes of Aspergillus section Nigri reveals drivers in fungal speciation.</title>
        <authorList>
            <consortium name="DOE Joint Genome Institute"/>
            <person name="Vesth T.C."/>
            <person name="Nybo J."/>
            <person name="Theobald S."/>
            <person name="Brandl J."/>
            <person name="Frisvad J.C."/>
            <person name="Nielsen K.F."/>
            <person name="Lyhne E.K."/>
            <person name="Kogle M.E."/>
            <person name="Kuo A."/>
            <person name="Riley R."/>
            <person name="Clum A."/>
            <person name="Nolan M."/>
            <person name="Lipzen A."/>
            <person name="Salamov A."/>
            <person name="Henrissat B."/>
            <person name="Wiebenga A."/>
            <person name="De Vries R.P."/>
            <person name="Grigoriev I.V."/>
            <person name="Mortensen U.H."/>
            <person name="Andersen M.R."/>
            <person name="Baker S.E."/>
        </authorList>
    </citation>
    <scope>NUCLEOTIDE SEQUENCE [LARGE SCALE GENOMIC DNA]</scope>
    <source>
        <strain evidence="2 3">IBT 23096</strain>
    </source>
</reference>
<feature type="transmembrane region" description="Helical" evidence="1">
    <location>
        <begin position="25"/>
        <end position="45"/>
    </location>
</feature>
<accession>A0A2I2GE20</accession>
<dbReference type="RefSeq" id="XP_024706412.1">
    <property type="nucleotide sequence ID" value="XM_024842566.1"/>
</dbReference>
<organism evidence="2 3">
    <name type="scientific">Aspergillus steynii IBT 23096</name>
    <dbReference type="NCBI Taxonomy" id="1392250"/>
    <lineage>
        <taxon>Eukaryota</taxon>
        <taxon>Fungi</taxon>
        <taxon>Dikarya</taxon>
        <taxon>Ascomycota</taxon>
        <taxon>Pezizomycotina</taxon>
        <taxon>Eurotiomycetes</taxon>
        <taxon>Eurotiomycetidae</taxon>
        <taxon>Eurotiales</taxon>
        <taxon>Aspergillaceae</taxon>
        <taxon>Aspergillus</taxon>
        <taxon>Aspergillus subgen. Circumdati</taxon>
    </lineage>
</organism>
<comment type="caution">
    <text evidence="2">The sequence shown here is derived from an EMBL/GenBank/DDBJ whole genome shotgun (WGS) entry which is preliminary data.</text>
</comment>
<sequence length="104" mass="12197">MPFFHTLDWSGASWFRSSWLRRCQVHFQFSHPLVFFFFFSCFAPLKAFAFLPGLSADPSSRLAGLFFFFYSRVHHALTCFVSSLLLYISFDDRFDISVFRTPAV</sequence>
<feature type="transmembrane region" description="Helical" evidence="1">
    <location>
        <begin position="65"/>
        <end position="90"/>
    </location>
</feature>
<evidence type="ECO:0000313" key="2">
    <source>
        <dbReference type="EMBL" id="PLB51110.1"/>
    </source>
</evidence>
<keyword evidence="1" id="KW-0472">Membrane</keyword>
<dbReference type="Proteomes" id="UP000234275">
    <property type="component" value="Unassembled WGS sequence"/>
</dbReference>
<keyword evidence="3" id="KW-1185">Reference proteome</keyword>
<dbReference type="VEuPathDB" id="FungiDB:P170DRAFT_160370"/>
<protein>
    <recommendedName>
        <fullName evidence="4">Transmembrane protein</fullName>
    </recommendedName>
</protein>
<evidence type="ECO:0000313" key="3">
    <source>
        <dbReference type="Proteomes" id="UP000234275"/>
    </source>
</evidence>
<dbReference type="AlphaFoldDB" id="A0A2I2GE20"/>
<gene>
    <name evidence="2" type="ORF">P170DRAFT_160370</name>
</gene>
<evidence type="ECO:0000256" key="1">
    <source>
        <dbReference type="SAM" id="Phobius"/>
    </source>
</evidence>
<keyword evidence="1" id="KW-0812">Transmembrane</keyword>
<dbReference type="GeneID" id="36550263"/>
<dbReference type="EMBL" id="MSFO01000003">
    <property type="protein sequence ID" value="PLB51110.1"/>
    <property type="molecule type" value="Genomic_DNA"/>
</dbReference>
<evidence type="ECO:0008006" key="4">
    <source>
        <dbReference type="Google" id="ProtNLM"/>
    </source>
</evidence>
<name>A0A2I2GE20_9EURO</name>
<proteinExistence type="predicted"/>
<keyword evidence="1" id="KW-1133">Transmembrane helix</keyword>